<dbReference type="AlphaFoldDB" id="A0A1X6NLN9"/>
<name>A0A1X6NLN9_PORUM</name>
<accession>A0A1X6NLN9</accession>
<proteinExistence type="predicted"/>
<evidence type="ECO:0000313" key="3">
    <source>
        <dbReference type="Proteomes" id="UP000218209"/>
    </source>
</evidence>
<feature type="region of interest" description="Disordered" evidence="1">
    <location>
        <begin position="171"/>
        <end position="196"/>
    </location>
</feature>
<protein>
    <submittedName>
        <fullName evidence="2">Uncharacterized protein</fullName>
    </submittedName>
</protein>
<keyword evidence="3" id="KW-1185">Reference proteome</keyword>
<sequence length="330" mass="34288">MKSSGSGVRGVHPCINVKAAAGPSARRTSIAVRFFNHVLACVIPAKTVVAVPRPVDPVTPVVQRDSPPQQTAPTRPFWSPVAPEGLASLPPRYPLAGGEHHERVGLVRPSPGPWAGIGPPPSADGTNTCAEAQKTTSPSGVPVSAIAAGLDLDRCSVESLELLRLRRQFCSNGRGSGSRSSAAGDTNSTARSLPSNAITRTSSMWIGASGRVKGPSSPVTFSSWSSSLYESDSESSIEPSVVSVGDSCDGAVAWVPAEGSTLWRGQYPAQGADSDVEVMAAMTSAAPVEPQPIPAWAVHPPRRASKTTRDIAALRPLPEDVKVANVNNLD</sequence>
<evidence type="ECO:0000313" key="2">
    <source>
        <dbReference type="EMBL" id="OSX69450.1"/>
    </source>
</evidence>
<reference evidence="2 3" key="1">
    <citation type="submission" date="2017-03" db="EMBL/GenBank/DDBJ databases">
        <title>WGS assembly of Porphyra umbilicalis.</title>
        <authorList>
            <person name="Brawley S.H."/>
            <person name="Blouin N.A."/>
            <person name="Ficko-Blean E."/>
            <person name="Wheeler G.L."/>
            <person name="Lohr M."/>
            <person name="Goodson H.V."/>
            <person name="Jenkins J.W."/>
            <person name="Blaby-Haas C.E."/>
            <person name="Helliwell K.E."/>
            <person name="Chan C."/>
            <person name="Marriage T."/>
            <person name="Bhattacharya D."/>
            <person name="Klein A.S."/>
            <person name="Badis Y."/>
            <person name="Brodie J."/>
            <person name="Cao Y."/>
            <person name="Collen J."/>
            <person name="Dittami S.M."/>
            <person name="Gachon C.M."/>
            <person name="Green B.R."/>
            <person name="Karpowicz S."/>
            <person name="Kim J.W."/>
            <person name="Kudahl U."/>
            <person name="Lin S."/>
            <person name="Michel G."/>
            <person name="Mittag M."/>
            <person name="Olson B.J."/>
            <person name="Pangilinan J."/>
            <person name="Peng Y."/>
            <person name="Qiu H."/>
            <person name="Shu S."/>
            <person name="Singer J.T."/>
            <person name="Smith A.G."/>
            <person name="Sprecher B.N."/>
            <person name="Wagner V."/>
            <person name="Wang W."/>
            <person name="Wang Z.-Y."/>
            <person name="Yan J."/>
            <person name="Yarish C."/>
            <person name="Zoeuner-Riek S."/>
            <person name="Zhuang Y."/>
            <person name="Zou Y."/>
            <person name="Lindquist E.A."/>
            <person name="Grimwood J."/>
            <person name="Barry K."/>
            <person name="Rokhsar D.S."/>
            <person name="Schmutz J."/>
            <person name="Stiller J.W."/>
            <person name="Grossman A.R."/>
            <person name="Prochnik S.E."/>
        </authorList>
    </citation>
    <scope>NUCLEOTIDE SEQUENCE [LARGE SCALE GENOMIC DNA]</scope>
    <source>
        <strain evidence="2">4086291</strain>
    </source>
</reference>
<organism evidence="2 3">
    <name type="scientific">Porphyra umbilicalis</name>
    <name type="common">Purple laver</name>
    <name type="synonym">Red alga</name>
    <dbReference type="NCBI Taxonomy" id="2786"/>
    <lineage>
        <taxon>Eukaryota</taxon>
        <taxon>Rhodophyta</taxon>
        <taxon>Bangiophyceae</taxon>
        <taxon>Bangiales</taxon>
        <taxon>Bangiaceae</taxon>
        <taxon>Porphyra</taxon>
    </lineage>
</organism>
<gene>
    <name evidence="2" type="ORF">BU14_1508s0001</name>
</gene>
<feature type="compositionally biased region" description="Polar residues" evidence="1">
    <location>
        <begin position="185"/>
        <end position="196"/>
    </location>
</feature>
<feature type="region of interest" description="Disordered" evidence="1">
    <location>
        <begin position="60"/>
        <end position="81"/>
    </location>
</feature>
<dbReference type="EMBL" id="KV919547">
    <property type="protein sequence ID" value="OSX69450.1"/>
    <property type="molecule type" value="Genomic_DNA"/>
</dbReference>
<evidence type="ECO:0000256" key="1">
    <source>
        <dbReference type="SAM" id="MobiDB-lite"/>
    </source>
</evidence>
<dbReference type="Proteomes" id="UP000218209">
    <property type="component" value="Unassembled WGS sequence"/>
</dbReference>